<reference evidence="7 8" key="1">
    <citation type="submission" date="2023-10" db="EMBL/GenBank/DDBJ databases">
        <title>Virgibacillus soli CC-YMP-6 genome.</title>
        <authorList>
            <person name="Miliotis G."/>
            <person name="Sengupta P."/>
            <person name="Hameed A."/>
            <person name="Chuvochina M."/>
            <person name="Mcdonagh F."/>
            <person name="Simpson A.C."/>
            <person name="Singh N.K."/>
            <person name="Rekha P.D."/>
            <person name="Raman K."/>
            <person name="Hugenholtz P."/>
            <person name="Venkateswaran K."/>
        </authorList>
    </citation>
    <scope>NUCLEOTIDE SEQUENCE [LARGE SCALE GENOMIC DNA]</scope>
    <source>
        <strain evidence="7 8">CC-YMP-6</strain>
    </source>
</reference>
<feature type="transmembrane region" description="Helical" evidence="6">
    <location>
        <begin position="242"/>
        <end position="271"/>
    </location>
</feature>
<evidence type="ECO:0000313" key="8">
    <source>
        <dbReference type="Proteomes" id="UP001275315"/>
    </source>
</evidence>
<keyword evidence="8" id="KW-1185">Reference proteome</keyword>
<gene>
    <name evidence="7" type="primary">ytvI</name>
    <name evidence="7" type="ORF">RWD45_04995</name>
</gene>
<dbReference type="InterPro" id="IPR002549">
    <property type="entry name" value="AI-2E-like"/>
</dbReference>
<dbReference type="Pfam" id="PF01594">
    <property type="entry name" value="AI-2E_transport"/>
    <property type="match status" value="1"/>
</dbReference>
<dbReference type="NCBIfam" id="TIGR02872">
    <property type="entry name" value="spore_ytvI"/>
    <property type="match status" value="1"/>
</dbReference>
<proteinExistence type="inferred from homology"/>
<comment type="caution">
    <text evidence="7">The sequence shown here is derived from an EMBL/GenBank/DDBJ whole genome shotgun (WGS) entry which is preliminary data.</text>
</comment>
<feature type="transmembrane region" description="Helical" evidence="6">
    <location>
        <begin position="209"/>
        <end position="235"/>
    </location>
</feature>
<comment type="subcellular location">
    <subcellularLocation>
        <location evidence="1">Membrane</location>
        <topology evidence="1">Multi-pass membrane protein</topology>
    </subcellularLocation>
</comment>
<feature type="transmembrane region" description="Helical" evidence="6">
    <location>
        <begin position="62"/>
        <end position="82"/>
    </location>
</feature>
<feature type="transmembrane region" description="Helical" evidence="6">
    <location>
        <begin position="162"/>
        <end position="183"/>
    </location>
</feature>
<feature type="transmembrane region" description="Helical" evidence="6">
    <location>
        <begin position="277"/>
        <end position="295"/>
    </location>
</feature>
<dbReference type="EMBL" id="JAWDIQ010000001">
    <property type="protein sequence ID" value="MDY0408077.1"/>
    <property type="molecule type" value="Genomic_DNA"/>
</dbReference>
<dbReference type="PANTHER" id="PTHR21716:SF68">
    <property type="entry name" value="TRANSPORT PROTEIN YTVI-RELATED"/>
    <property type="match status" value="1"/>
</dbReference>
<keyword evidence="5 6" id="KW-0472">Membrane</keyword>
<name>A0ABU5CNZ2_9BACI</name>
<evidence type="ECO:0000256" key="1">
    <source>
        <dbReference type="ARBA" id="ARBA00004141"/>
    </source>
</evidence>
<protein>
    <submittedName>
        <fullName evidence="7">Sporulation integral membrane protein YtvI</fullName>
    </submittedName>
</protein>
<evidence type="ECO:0000256" key="3">
    <source>
        <dbReference type="ARBA" id="ARBA00022692"/>
    </source>
</evidence>
<evidence type="ECO:0000313" key="7">
    <source>
        <dbReference type="EMBL" id="MDY0408077.1"/>
    </source>
</evidence>
<dbReference type="RefSeq" id="WP_320378840.1">
    <property type="nucleotide sequence ID" value="NZ_JAWDIQ010000001.1"/>
</dbReference>
<evidence type="ECO:0000256" key="2">
    <source>
        <dbReference type="ARBA" id="ARBA00009773"/>
    </source>
</evidence>
<dbReference type="InterPro" id="IPR014227">
    <property type="entry name" value="YtvI-like"/>
</dbReference>
<sequence>MIRKITKRQWKTFLFIALIIILLYIILPISLPLVIAFLTALMLNPIVRWIQSTIRLGRKSSVIIVFLLFLVITGVAGTYIVIKAVAQVVNFVEDVPAYLNLLNQVYQHWEDVFRQYANNLPPEFVKQVTTSIQENLTSIIDRAKDIITIDNISQIVSKVPQYLISFLVYIIALFLVMLELPIIKSKGYNLLSESTAKKVSFMSERLSNVIIGFFKAQFLVSLIIFSVSLIGLLIIVPEVAIIMALVIWIIDLIPIIGSIIILAPWALFMFLSGNSPMGIQLSILAVILLAIRRIVEPKVMGKHIGLSPLATLIAMFLGVKLLGVMGIILGPLIVIAFHSAKEAEIISINFKI</sequence>
<organism evidence="7 8">
    <name type="scientific">Paracerasibacillus soli</name>
    <dbReference type="NCBI Taxonomy" id="480284"/>
    <lineage>
        <taxon>Bacteria</taxon>
        <taxon>Bacillati</taxon>
        <taxon>Bacillota</taxon>
        <taxon>Bacilli</taxon>
        <taxon>Bacillales</taxon>
        <taxon>Bacillaceae</taxon>
        <taxon>Paracerasibacillus</taxon>
    </lineage>
</organism>
<evidence type="ECO:0000256" key="6">
    <source>
        <dbReference type="SAM" id="Phobius"/>
    </source>
</evidence>
<feature type="transmembrane region" description="Helical" evidence="6">
    <location>
        <begin position="12"/>
        <end position="42"/>
    </location>
</feature>
<dbReference type="PANTHER" id="PTHR21716">
    <property type="entry name" value="TRANSMEMBRANE PROTEIN"/>
    <property type="match status" value="1"/>
</dbReference>
<keyword evidence="4 6" id="KW-1133">Transmembrane helix</keyword>
<keyword evidence="3 6" id="KW-0812">Transmembrane</keyword>
<feature type="transmembrane region" description="Helical" evidence="6">
    <location>
        <begin position="307"/>
        <end position="337"/>
    </location>
</feature>
<evidence type="ECO:0000256" key="5">
    <source>
        <dbReference type="ARBA" id="ARBA00023136"/>
    </source>
</evidence>
<accession>A0ABU5CNZ2</accession>
<evidence type="ECO:0000256" key="4">
    <source>
        <dbReference type="ARBA" id="ARBA00022989"/>
    </source>
</evidence>
<dbReference type="Proteomes" id="UP001275315">
    <property type="component" value="Unassembled WGS sequence"/>
</dbReference>
<comment type="similarity">
    <text evidence="2">Belongs to the autoinducer-2 exporter (AI-2E) (TC 2.A.86) family.</text>
</comment>